<evidence type="ECO:0000256" key="6">
    <source>
        <dbReference type="ARBA" id="ARBA00023239"/>
    </source>
</evidence>
<comment type="similarity">
    <text evidence="3 10">Belongs to the class II aldolase/RraA-like family.</text>
</comment>
<dbReference type="AlphaFoldDB" id="A0A845UXH2"/>
<sequence length="160" mass="17162">MNFSTPDLCDAYPEQVEVVTGLHWRSYGGKTAFYGPIETVKCFEDNSRVKDCLSEKGDGRVLVVDGGGSLRHALIGDQIAATAADKGWCGVIIHGACRDVDVLSGIDFGVMALDAVPIKSVRRGEGQAGLPVSFGRVLFKPGDWVYADVNGIICARRELT</sequence>
<feature type="binding site" evidence="9">
    <location>
        <begin position="76"/>
        <end position="79"/>
    </location>
    <ligand>
        <name>substrate</name>
    </ligand>
</feature>
<keyword evidence="9" id="KW-0460">Magnesium</keyword>
<evidence type="ECO:0000256" key="3">
    <source>
        <dbReference type="ARBA" id="ARBA00008621"/>
    </source>
</evidence>
<dbReference type="EC" id="4.1.1.112" evidence="10"/>
<name>A0A845UXH2_9GAMM</name>
<keyword evidence="5 9" id="KW-0479">Metal-binding</keyword>
<reference evidence="11 12" key="1">
    <citation type="submission" date="2020-02" db="EMBL/GenBank/DDBJ databases">
        <authorList>
            <person name="Zhang X.-Y."/>
        </authorList>
    </citation>
    <scope>NUCLEOTIDE SEQUENCE [LARGE SCALE GENOMIC DNA]</scope>
    <source>
        <strain evidence="11 12">C33</strain>
    </source>
</reference>
<comment type="cofactor">
    <cofactor evidence="2 10">
        <name>a divalent metal cation</name>
        <dbReference type="ChEBI" id="CHEBI:60240"/>
    </cofactor>
</comment>
<organism evidence="11 12">
    <name type="scientific">Wenzhouxiangella limi</name>
    <dbReference type="NCBI Taxonomy" id="2707351"/>
    <lineage>
        <taxon>Bacteria</taxon>
        <taxon>Pseudomonadati</taxon>
        <taxon>Pseudomonadota</taxon>
        <taxon>Gammaproteobacteria</taxon>
        <taxon>Chromatiales</taxon>
        <taxon>Wenzhouxiangellaceae</taxon>
        <taxon>Wenzhouxiangella</taxon>
    </lineage>
</organism>
<dbReference type="EC" id="4.1.3.17" evidence="10"/>
<dbReference type="InterPro" id="IPR005493">
    <property type="entry name" value="RraA/RraA-like"/>
</dbReference>
<keyword evidence="6 10" id="KW-0456">Lyase</keyword>
<dbReference type="SUPFAM" id="SSF89562">
    <property type="entry name" value="RraA-like"/>
    <property type="match status" value="1"/>
</dbReference>
<dbReference type="GO" id="GO:0051252">
    <property type="term" value="P:regulation of RNA metabolic process"/>
    <property type="evidence" value="ECO:0007669"/>
    <property type="project" value="InterPro"/>
</dbReference>
<feature type="binding site" evidence="9">
    <location>
        <position position="99"/>
    </location>
    <ligand>
        <name>Mg(2+)</name>
        <dbReference type="ChEBI" id="CHEBI:18420"/>
    </ligand>
</feature>
<proteinExistence type="inferred from homology"/>
<comment type="catalytic activity">
    <reaction evidence="8 10">
        <text>oxaloacetate + H(+) = pyruvate + CO2</text>
        <dbReference type="Rhea" id="RHEA:15641"/>
        <dbReference type="ChEBI" id="CHEBI:15361"/>
        <dbReference type="ChEBI" id="CHEBI:15378"/>
        <dbReference type="ChEBI" id="CHEBI:16452"/>
        <dbReference type="ChEBI" id="CHEBI:16526"/>
        <dbReference type="EC" id="4.1.1.112"/>
    </reaction>
</comment>
<dbReference type="InterPro" id="IPR010203">
    <property type="entry name" value="RraA"/>
</dbReference>
<feature type="binding site" evidence="9">
    <location>
        <position position="98"/>
    </location>
    <ligand>
        <name>substrate</name>
    </ligand>
</feature>
<dbReference type="InterPro" id="IPR036704">
    <property type="entry name" value="RraA/RraA-like_sf"/>
</dbReference>
<gene>
    <name evidence="11" type="ORF">G3I74_05620</name>
</gene>
<dbReference type="GO" id="GO:0046872">
    <property type="term" value="F:metal ion binding"/>
    <property type="evidence" value="ECO:0007669"/>
    <property type="project" value="UniProtKB-KW"/>
</dbReference>
<dbReference type="GO" id="GO:0008428">
    <property type="term" value="F:ribonuclease inhibitor activity"/>
    <property type="evidence" value="ECO:0007669"/>
    <property type="project" value="InterPro"/>
</dbReference>
<comment type="subunit">
    <text evidence="4 10">Homotrimer.</text>
</comment>
<evidence type="ECO:0000256" key="2">
    <source>
        <dbReference type="ARBA" id="ARBA00001968"/>
    </source>
</evidence>
<evidence type="ECO:0000313" key="11">
    <source>
        <dbReference type="EMBL" id="NDY95204.1"/>
    </source>
</evidence>
<evidence type="ECO:0000256" key="4">
    <source>
        <dbReference type="ARBA" id="ARBA00011233"/>
    </source>
</evidence>
<evidence type="ECO:0000256" key="7">
    <source>
        <dbReference type="ARBA" id="ARBA00025046"/>
    </source>
</evidence>
<comment type="catalytic activity">
    <reaction evidence="1 10">
        <text>4-hydroxy-4-methyl-2-oxoglutarate = 2 pyruvate</text>
        <dbReference type="Rhea" id="RHEA:22748"/>
        <dbReference type="ChEBI" id="CHEBI:15361"/>
        <dbReference type="ChEBI" id="CHEBI:58276"/>
        <dbReference type="EC" id="4.1.3.17"/>
    </reaction>
</comment>
<evidence type="ECO:0000256" key="10">
    <source>
        <dbReference type="RuleBase" id="RU004338"/>
    </source>
</evidence>
<accession>A0A845UXH2</accession>
<dbReference type="Gene3D" id="3.50.30.40">
    <property type="entry name" value="Ribonuclease E inhibitor RraA/RraA-like"/>
    <property type="match status" value="1"/>
</dbReference>
<evidence type="ECO:0000256" key="8">
    <source>
        <dbReference type="ARBA" id="ARBA00047973"/>
    </source>
</evidence>
<dbReference type="RefSeq" id="WP_164210600.1">
    <property type="nucleotide sequence ID" value="NZ_JAAGSC010000037.1"/>
</dbReference>
<comment type="function">
    <text evidence="7 10">Catalyzes the aldol cleavage of 4-hydroxy-4-methyl-2-oxoglutarate (HMG) into 2 molecules of pyruvate. Also contains a secondary oxaloacetate (OAA) decarboxylase activity due to the common pyruvate enolate transition state formed following C-C bond cleavage in the retro-aldol and decarboxylation reactions.</text>
</comment>
<protein>
    <recommendedName>
        <fullName evidence="10">4-hydroxy-4-methyl-2-oxoglutarate aldolase</fullName>
        <shortName evidence="10">HMG aldolase</shortName>
        <ecNumber evidence="10">4.1.1.112</ecNumber>
        <ecNumber evidence="10">4.1.3.17</ecNumber>
    </recommendedName>
    <alternativeName>
        <fullName evidence="10">Oxaloacetate decarboxylase</fullName>
    </alternativeName>
</protein>
<dbReference type="Proteomes" id="UP000484885">
    <property type="component" value="Unassembled WGS sequence"/>
</dbReference>
<evidence type="ECO:0000256" key="1">
    <source>
        <dbReference type="ARBA" id="ARBA00001342"/>
    </source>
</evidence>
<dbReference type="NCBIfam" id="NF006875">
    <property type="entry name" value="PRK09372.1"/>
    <property type="match status" value="1"/>
</dbReference>
<keyword evidence="12" id="KW-1185">Reference proteome</keyword>
<comment type="cofactor">
    <cofactor evidence="9">
        <name>Mg(2+)</name>
        <dbReference type="ChEBI" id="CHEBI:18420"/>
    </cofactor>
</comment>
<dbReference type="NCBIfam" id="TIGR01935">
    <property type="entry name" value="NOT-MenG"/>
    <property type="match status" value="1"/>
</dbReference>
<evidence type="ECO:0000313" key="12">
    <source>
        <dbReference type="Proteomes" id="UP000484885"/>
    </source>
</evidence>
<dbReference type="GO" id="GO:0008948">
    <property type="term" value="F:oxaloacetate decarboxylase activity"/>
    <property type="evidence" value="ECO:0007669"/>
    <property type="project" value="UniProtKB-EC"/>
</dbReference>
<dbReference type="Pfam" id="PF03737">
    <property type="entry name" value="RraA-like"/>
    <property type="match status" value="1"/>
</dbReference>
<dbReference type="PANTHER" id="PTHR33254">
    <property type="entry name" value="4-HYDROXY-4-METHYL-2-OXOGLUTARATE ALDOLASE 3-RELATED"/>
    <property type="match status" value="1"/>
</dbReference>
<comment type="caution">
    <text evidence="11">The sequence shown here is derived from an EMBL/GenBank/DDBJ whole genome shotgun (WGS) entry which is preliminary data.</text>
</comment>
<dbReference type="EMBL" id="JAAGSC010000037">
    <property type="protein sequence ID" value="NDY95204.1"/>
    <property type="molecule type" value="Genomic_DNA"/>
</dbReference>
<evidence type="ECO:0000256" key="9">
    <source>
        <dbReference type="PIRSR" id="PIRSR605493-1"/>
    </source>
</evidence>
<dbReference type="CDD" id="cd16841">
    <property type="entry name" value="RraA_family"/>
    <property type="match status" value="1"/>
</dbReference>
<dbReference type="GO" id="GO:0047443">
    <property type="term" value="F:4-hydroxy-4-methyl-2-oxoglutarate aldolase activity"/>
    <property type="evidence" value="ECO:0007669"/>
    <property type="project" value="UniProtKB-EC"/>
</dbReference>
<dbReference type="PANTHER" id="PTHR33254:SF4">
    <property type="entry name" value="4-HYDROXY-4-METHYL-2-OXOGLUTARATE ALDOLASE 3-RELATED"/>
    <property type="match status" value="1"/>
</dbReference>
<evidence type="ECO:0000256" key="5">
    <source>
        <dbReference type="ARBA" id="ARBA00022723"/>
    </source>
</evidence>